<evidence type="ECO:0000313" key="3">
    <source>
        <dbReference type="Proteomes" id="UP000317933"/>
    </source>
</evidence>
<evidence type="ECO:0000313" key="2">
    <source>
        <dbReference type="EMBL" id="TPG76345.1"/>
    </source>
</evidence>
<dbReference type="AlphaFoldDB" id="A0A502HR87"/>
<accession>A0A502HR87</accession>
<dbReference type="RefSeq" id="WP_140668782.1">
    <property type="nucleotide sequence ID" value="NZ_RCZE01000008.1"/>
</dbReference>
<feature type="chain" id="PRO_5021260578" description="Secreted protein" evidence="1">
    <location>
        <begin position="20"/>
        <end position="88"/>
    </location>
</feature>
<organism evidence="2 3">
    <name type="scientific">Pseudomonas arsenicoxydans</name>
    <dbReference type="NCBI Taxonomy" id="702115"/>
    <lineage>
        <taxon>Bacteria</taxon>
        <taxon>Pseudomonadati</taxon>
        <taxon>Pseudomonadota</taxon>
        <taxon>Gammaproteobacteria</taxon>
        <taxon>Pseudomonadales</taxon>
        <taxon>Pseudomonadaceae</taxon>
        <taxon>Pseudomonas</taxon>
    </lineage>
</organism>
<sequence length="88" mass="9208">MKKILFTLLLALTGYQASANVPTVTVVHDDTHAVTCWLSTYNGASAISCLPNSMIEDPDDSDCGTKLGPDSSPASIETSTLCGEVFGL</sequence>
<evidence type="ECO:0008006" key="4">
    <source>
        <dbReference type="Google" id="ProtNLM"/>
    </source>
</evidence>
<feature type="signal peptide" evidence="1">
    <location>
        <begin position="1"/>
        <end position="19"/>
    </location>
</feature>
<comment type="caution">
    <text evidence="2">The sequence shown here is derived from an EMBL/GenBank/DDBJ whole genome shotgun (WGS) entry which is preliminary data.</text>
</comment>
<protein>
    <recommendedName>
        <fullName evidence="4">Secreted protein</fullName>
    </recommendedName>
</protein>
<reference evidence="2 3" key="1">
    <citation type="journal article" date="2019" name="Environ. Microbiol.">
        <title>Species interactions and distinct microbial communities in high Arctic permafrost affected cryosols are associated with the CH4 and CO2 gas fluxes.</title>
        <authorList>
            <person name="Altshuler I."/>
            <person name="Hamel J."/>
            <person name="Turney S."/>
            <person name="Magnuson E."/>
            <person name="Levesque R."/>
            <person name="Greer C."/>
            <person name="Whyte L.G."/>
        </authorList>
    </citation>
    <scope>NUCLEOTIDE SEQUENCE [LARGE SCALE GENOMIC DNA]</scope>
    <source>
        <strain evidence="2 3">E3</strain>
    </source>
</reference>
<dbReference type="Proteomes" id="UP000317933">
    <property type="component" value="Unassembled WGS sequence"/>
</dbReference>
<keyword evidence="1" id="KW-0732">Signal</keyword>
<gene>
    <name evidence="2" type="ORF">EAH78_18465</name>
</gene>
<evidence type="ECO:0000256" key="1">
    <source>
        <dbReference type="SAM" id="SignalP"/>
    </source>
</evidence>
<dbReference type="EMBL" id="RCZE01000008">
    <property type="protein sequence ID" value="TPG76345.1"/>
    <property type="molecule type" value="Genomic_DNA"/>
</dbReference>
<proteinExistence type="predicted"/>
<name>A0A502HR87_9PSED</name>